<dbReference type="CDD" id="cd11577">
    <property type="entry name" value="GH71"/>
    <property type="match status" value="1"/>
</dbReference>
<feature type="signal peptide" evidence="1">
    <location>
        <begin position="1"/>
        <end position="25"/>
    </location>
</feature>
<accession>A0AA38VBK2</accession>
<organism evidence="2 3">
    <name type="scientific">Coniochaeta hoffmannii</name>
    <dbReference type="NCBI Taxonomy" id="91930"/>
    <lineage>
        <taxon>Eukaryota</taxon>
        <taxon>Fungi</taxon>
        <taxon>Dikarya</taxon>
        <taxon>Ascomycota</taxon>
        <taxon>Pezizomycotina</taxon>
        <taxon>Sordariomycetes</taxon>
        <taxon>Sordariomycetidae</taxon>
        <taxon>Coniochaetales</taxon>
        <taxon>Coniochaetaceae</taxon>
        <taxon>Coniochaeta</taxon>
    </lineage>
</organism>
<keyword evidence="3" id="KW-1185">Reference proteome</keyword>
<proteinExistence type="predicted"/>
<evidence type="ECO:0000313" key="3">
    <source>
        <dbReference type="Proteomes" id="UP001174691"/>
    </source>
</evidence>
<dbReference type="InterPro" id="IPR005197">
    <property type="entry name" value="Glyco_hydro_71"/>
</dbReference>
<dbReference type="AlphaFoldDB" id="A0AA38VBK2"/>
<gene>
    <name evidence="2" type="ORF">NKR19_g9283</name>
</gene>
<comment type="caution">
    <text evidence="2">The sequence shown here is derived from an EMBL/GenBank/DDBJ whole genome shotgun (WGS) entry which is preliminary data.</text>
</comment>
<feature type="chain" id="PRO_5041257608" evidence="1">
    <location>
        <begin position="26"/>
        <end position="620"/>
    </location>
</feature>
<dbReference type="EMBL" id="JANBVN010000215">
    <property type="protein sequence ID" value="KAJ9132508.1"/>
    <property type="molecule type" value="Genomic_DNA"/>
</dbReference>
<sequence length="620" mass="65767">MLLSAGFSRLAGLITLITFSNFACAAPTTHSDDAAELVTRARTSRYVFAHFLVGLTSDRTSSADWDADMIRAKAMGIDAFALNIGTDSYTDRQLGFAYDSAAKNGMQVFISFDFAWWNAAGSATAVGQKIAAYASKPAQLKIAGKVFASSFLGDALDVAAMRRAAGVDVYWAPNYFPGQSDVSKIDGALSWMAWPNNGANRAPTAGANFSVEYDDALYASWLKGKPYIAPVSPWFSTHFGREVSWSKNWVFPSDLLWFNRWQNLIASKPAFIEILSWNDYGESHYVGPLSGKHTDDGSSKWVNDMPHGAWLDMAKPFITAYKNGVTQVRDYVLKDQLIYWYRPTLKSLNCDATDNTAGGRPEGWEQMSDSVFVVALLTAPGTVTVQSGSKTVSFDAPIGATAFQVPMGVGAQRFTLTRRSTTVLTGRSLRDVSSVCPCGLYNFNAYVGMLPDTSSSSSPDALGADGLVSLTKGLKVTTCQAKPSLGTAYNNAVLAVTAPMATSTPASPTTTSKLATTTAPKTTTAAAAATSSTGGAYCVAGTNAPGTSGNLIGLCQYACSHNYCPPGPCVCTQRSASAPREDPSLGVGGCVQPGLDGSYSGLCSYSCNRGYCPSGACYRC</sequence>
<dbReference type="Pfam" id="PF03659">
    <property type="entry name" value="Glyco_hydro_71"/>
    <property type="match status" value="1"/>
</dbReference>
<protein>
    <submittedName>
        <fullName evidence="2">Carbohydrate-binding module family 24 protein</fullName>
    </submittedName>
</protein>
<dbReference type="Gene3D" id="3.20.20.80">
    <property type="entry name" value="Glycosidases"/>
    <property type="match status" value="1"/>
</dbReference>
<evidence type="ECO:0000256" key="1">
    <source>
        <dbReference type="SAM" id="SignalP"/>
    </source>
</evidence>
<evidence type="ECO:0000313" key="2">
    <source>
        <dbReference type="EMBL" id="KAJ9132508.1"/>
    </source>
</evidence>
<reference evidence="2" key="1">
    <citation type="submission" date="2022-07" db="EMBL/GenBank/DDBJ databases">
        <title>Fungi with potential for degradation of polypropylene.</title>
        <authorList>
            <person name="Gostincar C."/>
        </authorList>
    </citation>
    <scope>NUCLEOTIDE SEQUENCE</scope>
    <source>
        <strain evidence="2">EXF-13287</strain>
    </source>
</reference>
<name>A0AA38VBK2_9PEZI</name>
<dbReference type="GO" id="GO:0051118">
    <property type="term" value="F:glucan endo-1,3-alpha-glucosidase activity"/>
    <property type="evidence" value="ECO:0007669"/>
    <property type="project" value="InterPro"/>
</dbReference>
<dbReference type="Proteomes" id="UP001174691">
    <property type="component" value="Unassembled WGS sequence"/>
</dbReference>
<keyword evidence="1" id="KW-0732">Signal</keyword>